<accession>A0A5P8W283</accession>
<dbReference type="EMBL" id="CP045226">
    <property type="protein sequence ID" value="QFS46714.1"/>
    <property type="molecule type" value="Genomic_DNA"/>
</dbReference>
<feature type="region of interest" description="Disordered" evidence="1">
    <location>
        <begin position="1"/>
        <end position="21"/>
    </location>
</feature>
<dbReference type="KEGG" id="nsh:GXM_04195"/>
<proteinExistence type="predicted"/>
<feature type="compositionally biased region" description="Basic and acidic residues" evidence="1">
    <location>
        <begin position="1"/>
        <end position="10"/>
    </location>
</feature>
<name>A0A5P8W283_9NOSO</name>
<evidence type="ECO:0000313" key="3">
    <source>
        <dbReference type="Proteomes" id="UP000326678"/>
    </source>
</evidence>
<organism evidence="2 3">
    <name type="scientific">Nostoc sphaeroides CCNUC1</name>
    <dbReference type="NCBI Taxonomy" id="2653204"/>
    <lineage>
        <taxon>Bacteria</taxon>
        <taxon>Bacillati</taxon>
        <taxon>Cyanobacteriota</taxon>
        <taxon>Cyanophyceae</taxon>
        <taxon>Nostocales</taxon>
        <taxon>Nostocaceae</taxon>
        <taxon>Nostoc</taxon>
    </lineage>
</organism>
<dbReference type="Proteomes" id="UP000326678">
    <property type="component" value="Chromosome Gxm1"/>
</dbReference>
<evidence type="ECO:0000256" key="1">
    <source>
        <dbReference type="SAM" id="MobiDB-lite"/>
    </source>
</evidence>
<evidence type="ECO:0000313" key="2">
    <source>
        <dbReference type="EMBL" id="QFS46714.1"/>
    </source>
</evidence>
<sequence>MKRQRSRGEKLQGQNKWGDEGKHGKITLCLFWSISKIYMVAEIP</sequence>
<keyword evidence="3" id="KW-1185">Reference proteome</keyword>
<protein>
    <submittedName>
        <fullName evidence="2">Uncharacterized protein</fullName>
    </submittedName>
</protein>
<gene>
    <name evidence="2" type="ORF">GXM_04195</name>
</gene>
<dbReference type="AlphaFoldDB" id="A0A5P8W283"/>
<reference evidence="2 3" key="1">
    <citation type="submission" date="2019-10" db="EMBL/GenBank/DDBJ databases">
        <title>Genomic and transcriptomic insights into the perfect genentic adaptation of a filamentous nitrogen-fixing cyanobacterium to rice fields.</title>
        <authorList>
            <person name="Chen Z."/>
        </authorList>
    </citation>
    <scope>NUCLEOTIDE SEQUENCE [LARGE SCALE GENOMIC DNA]</scope>
    <source>
        <strain evidence="2">CCNUC1</strain>
    </source>
</reference>